<evidence type="ECO:0000313" key="2">
    <source>
        <dbReference type="EMBL" id="GAA4835128.1"/>
    </source>
</evidence>
<feature type="region of interest" description="Disordered" evidence="1">
    <location>
        <begin position="39"/>
        <end position="60"/>
    </location>
</feature>
<sequence>MRSFCDDRVADGADRKEGAGVDGLRPTASAASTLIVGAAPQNGLGRPAPDRCFPPDVTGR</sequence>
<evidence type="ECO:0000313" key="3">
    <source>
        <dbReference type="Proteomes" id="UP001501752"/>
    </source>
</evidence>
<proteinExistence type="predicted"/>
<name>A0ABP9DC87_9ACTN</name>
<feature type="compositionally biased region" description="Basic and acidic residues" evidence="1">
    <location>
        <begin position="1"/>
        <end position="19"/>
    </location>
</feature>
<gene>
    <name evidence="2" type="ORF">GCM10023235_07270</name>
</gene>
<accession>A0ABP9DC87</accession>
<protein>
    <submittedName>
        <fullName evidence="2">Uncharacterized protein</fullName>
    </submittedName>
</protein>
<keyword evidence="3" id="KW-1185">Reference proteome</keyword>
<evidence type="ECO:0000256" key="1">
    <source>
        <dbReference type="SAM" id="MobiDB-lite"/>
    </source>
</evidence>
<dbReference type="Proteomes" id="UP001501752">
    <property type="component" value="Unassembled WGS sequence"/>
</dbReference>
<comment type="caution">
    <text evidence="2">The sequence shown here is derived from an EMBL/GenBank/DDBJ whole genome shotgun (WGS) entry which is preliminary data.</text>
</comment>
<reference evidence="3" key="1">
    <citation type="journal article" date="2019" name="Int. J. Syst. Evol. Microbiol.">
        <title>The Global Catalogue of Microorganisms (GCM) 10K type strain sequencing project: providing services to taxonomists for standard genome sequencing and annotation.</title>
        <authorList>
            <consortium name="The Broad Institute Genomics Platform"/>
            <consortium name="The Broad Institute Genome Sequencing Center for Infectious Disease"/>
            <person name="Wu L."/>
            <person name="Ma J."/>
        </authorList>
    </citation>
    <scope>NUCLEOTIDE SEQUENCE [LARGE SCALE GENOMIC DNA]</scope>
    <source>
        <strain evidence="3">JCM 13006</strain>
    </source>
</reference>
<feature type="region of interest" description="Disordered" evidence="1">
    <location>
        <begin position="1"/>
        <end position="25"/>
    </location>
</feature>
<organism evidence="2 3">
    <name type="scientific">Kitasatospora terrestris</name>
    <dbReference type="NCBI Taxonomy" id="258051"/>
    <lineage>
        <taxon>Bacteria</taxon>
        <taxon>Bacillati</taxon>
        <taxon>Actinomycetota</taxon>
        <taxon>Actinomycetes</taxon>
        <taxon>Kitasatosporales</taxon>
        <taxon>Streptomycetaceae</taxon>
        <taxon>Kitasatospora</taxon>
    </lineage>
</organism>
<dbReference type="EMBL" id="BAABIS010000001">
    <property type="protein sequence ID" value="GAA4835128.1"/>
    <property type="molecule type" value="Genomic_DNA"/>
</dbReference>